<name>A0ABN5V6G8_9ACTN</name>
<evidence type="ECO:0000313" key="2">
    <source>
        <dbReference type="Proteomes" id="UP001321542"/>
    </source>
</evidence>
<reference evidence="1 2" key="2">
    <citation type="journal article" date="2023" name="ChemBioChem">
        <title>Acyltransferase Domain Exchange between Two Independent Type I Polyketide Synthases in the Same Producer Strain of Macrolide Antibiotics.</title>
        <authorList>
            <person name="Kudo F."/>
            <person name="Kishikawa K."/>
            <person name="Tsuboi K."/>
            <person name="Kido T."/>
            <person name="Usui T."/>
            <person name="Hashimoto J."/>
            <person name="Shin-Ya K."/>
            <person name="Miyanaga A."/>
            <person name="Eguchi T."/>
        </authorList>
    </citation>
    <scope>NUCLEOTIDE SEQUENCE [LARGE SCALE GENOMIC DNA]</scope>
    <source>
        <strain evidence="1 2">A-8890</strain>
    </source>
</reference>
<dbReference type="Proteomes" id="UP001321542">
    <property type="component" value="Chromosome"/>
</dbReference>
<keyword evidence="2" id="KW-1185">Reference proteome</keyword>
<sequence length="74" mass="7824">MGRPTASISDLPGSGGAHCSVATLGLSGIAGRTGGRGRKDWLMNEQARRTIASYTTYQEAERAPSITFPIRAFP</sequence>
<organism evidence="1 2">
    <name type="scientific">Streptomyces graminofaciens</name>
    <dbReference type="NCBI Taxonomy" id="68212"/>
    <lineage>
        <taxon>Bacteria</taxon>
        <taxon>Bacillati</taxon>
        <taxon>Actinomycetota</taxon>
        <taxon>Actinomycetes</taxon>
        <taxon>Kitasatosporales</taxon>
        <taxon>Streptomycetaceae</taxon>
        <taxon>Streptomyces</taxon>
    </lineage>
</organism>
<evidence type="ECO:0000313" key="1">
    <source>
        <dbReference type="EMBL" id="BBC28942.1"/>
    </source>
</evidence>
<reference evidence="1 2" key="1">
    <citation type="journal article" date="2010" name="ChemBioChem">
        <title>Cloning and characterization of the biosynthetic gene cluster of 16-membered macrolide antibiotic FD-891: involvement of a dual functional cytochrome P450 monooxygenase catalyzing epoxidation and hydroxylation.</title>
        <authorList>
            <person name="Kudo F."/>
            <person name="Motegi A."/>
            <person name="Mizoue K."/>
            <person name="Eguchi T."/>
        </authorList>
    </citation>
    <scope>NUCLEOTIDE SEQUENCE [LARGE SCALE GENOMIC DNA]</scope>
    <source>
        <strain evidence="1 2">A-8890</strain>
    </source>
</reference>
<proteinExistence type="predicted"/>
<gene>
    <name evidence="1" type="ORF">SGFS_002330</name>
</gene>
<dbReference type="EMBL" id="AP018448">
    <property type="protein sequence ID" value="BBC28942.1"/>
    <property type="molecule type" value="Genomic_DNA"/>
</dbReference>
<protein>
    <submittedName>
        <fullName evidence="1">Uncharacterized protein</fullName>
    </submittedName>
</protein>
<accession>A0ABN5V6G8</accession>